<proteinExistence type="inferred from homology"/>
<dbReference type="Pfam" id="PF10184">
    <property type="entry name" value="DUF2358"/>
    <property type="match status" value="1"/>
</dbReference>
<reference evidence="3" key="1">
    <citation type="journal article" date="2020" name="bioRxiv">
        <title>Comparative genomics of Chlamydomonas.</title>
        <authorList>
            <person name="Craig R.J."/>
            <person name="Hasan A.R."/>
            <person name="Ness R.W."/>
            <person name="Keightley P.D."/>
        </authorList>
    </citation>
    <scope>NUCLEOTIDE SEQUENCE</scope>
    <source>
        <strain evidence="3">CCAP 11/70</strain>
    </source>
</reference>
<dbReference type="Gene3D" id="3.20.80.10">
    <property type="entry name" value="Regulatory factor, effector binding domain"/>
    <property type="match status" value="1"/>
</dbReference>
<name>A0A836BYB3_9CHLO</name>
<dbReference type="PANTHER" id="PTHR11220:SF50">
    <property type="entry name" value="SOUL HEME-BINDING FAMILY PROTEIN"/>
    <property type="match status" value="1"/>
</dbReference>
<protein>
    <recommendedName>
        <fullName evidence="5">SOUL heme-binding protein</fullName>
    </recommendedName>
</protein>
<dbReference type="EMBL" id="JAEHOE010000038">
    <property type="protein sequence ID" value="KAG2493405.1"/>
    <property type="molecule type" value="Genomic_DNA"/>
</dbReference>
<gene>
    <name evidence="3" type="ORF">HYH03_008531</name>
</gene>
<evidence type="ECO:0000313" key="4">
    <source>
        <dbReference type="Proteomes" id="UP000612055"/>
    </source>
</evidence>
<evidence type="ECO:0008006" key="5">
    <source>
        <dbReference type="Google" id="ProtNLM"/>
    </source>
</evidence>
<evidence type="ECO:0000256" key="2">
    <source>
        <dbReference type="SAM" id="MobiDB-lite"/>
    </source>
</evidence>
<dbReference type="Pfam" id="PF04832">
    <property type="entry name" value="SOUL"/>
    <property type="match status" value="1"/>
</dbReference>
<organism evidence="3 4">
    <name type="scientific">Edaphochlamys debaryana</name>
    <dbReference type="NCBI Taxonomy" id="47281"/>
    <lineage>
        <taxon>Eukaryota</taxon>
        <taxon>Viridiplantae</taxon>
        <taxon>Chlorophyta</taxon>
        <taxon>core chlorophytes</taxon>
        <taxon>Chlorophyceae</taxon>
        <taxon>CS clade</taxon>
        <taxon>Chlamydomonadales</taxon>
        <taxon>Chlamydomonadales incertae sedis</taxon>
        <taxon>Edaphochlamys</taxon>
    </lineage>
</organism>
<evidence type="ECO:0000313" key="3">
    <source>
        <dbReference type="EMBL" id="KAG2493405.1"/>
    </source>
</evidence>
<dbReference type="InterPro" id="IPR011256">
    <property type="entry name" value="Reg_factor_effector_dom_sf"/>
</dbReference>
<sequence>MRLSVGSHASVREPRHASSTTCRVPASVRPLGRAPAPQQRLQGRVVAWAASSSELAEPVDVVRELNLQTQSSLDAEAAAEAAAAAEAEAVMIREAERQRMEWVMSDTASFLAQDLKMLFEKGQITETRYSPAIKFEDPITKYDTRDGYLLNIRLLRSLFNIAFELHTIGVSSVDTVTATWTMEMVFWLLPWKPTLTLTGRTVYGVDPRTGIVLSHVDYWDALNRNAFLSLEGLQEVVRQFLDPAVTPPIETPKYSVLKRYKDYEIRKYDAFTVAETTMTAGAGPASGSGFSSLAGYLFGGNQQQLDMAMTTPVLQTIDPRTNSSVAMQFVMERRYSDPSALPEPADPRVVPKREEPRYAAAIKFGGWPLDYEVVQAERQLRDWCLRDGLRPAQGYQLARYNDPSTPPALRRNEVLIKLDDFSWPPPPPTPK</sequence>
<comment type="caution">
    <text evidence="3">The sequence shown here is derived from an EMBL/GenBank/DDBJ whole genome shotgun (WGS) entry which is preliminary data.</text>
</comment>
<dbReference type="PANTHER" id="PTHR11220">
    <property type="entry name" value="HEME-BINDING PROTEIN-RELATED"/>
    <property type="match status" value="1"/>
</dbReference>
<accession>A0A836BYB3</accession>
<dbReference type="InterPro" id="IPR018790">
    <property type="entry name" value="DUF2358"/>
</dbReference>
<dbReference type="InterPro" id="IPR006917">
    <property type="entry name" value="SOUL_heme-bd"/>
</dbReference>
<dbReference type="FunFam" id="3.20.80.10:FF:000008">
    <property type="entry name" value="SOUL heme-binding protein"/>
    <property type="match status" value="1"/>
</dbReference>
<dbReference type="Proteomes" id="UP000612055">
    <property type="component" value="Unassembled WGS sequence"/>
</dbReference>
<dbReference type="SUPFAM" id="SSF55136">
    <property type="entry name" value="Probable bacterial effector-binding domain"/>
    <property type="match status" value="1"/>
</dbReference>
<feature type="region of interest" description="Disordered" evidence="2">
    <location>
        <begin position="1"/>
        <end position="36"/>
    </location>
</feature>
<dbReference type="AlphaFoldDB" id="A0A836BYB3"/>
<evidence type="ECO:0000256" key="1">
    <source>
        <dbReference type="ARBA" id="ARBA00009817"/>
    </source>
</evidence>
<keyword evidence="4" id="KW-1185">Reference proteome</keyword>
<comment type="similarity">
    <text evidence="1">Belongs to the HEBP family.</text>
</comment>
<dbReference type="OrthoDB" id="44820at2759"/>